<evidence type="ECO:0000313" key="3">
    <source>
        <dbReference type="Proteomes" id="UP000015104"/>
    </source>
</evidence>
<reference evidence="3" key="1">
    <citation type="submission" date="2011-08" db="EMBL/GenBank/DDBJ databases">
        <authorList>
            <person name="Rombauts S."/>
        </authorList>
    </citation>
    <scope>NUCLEOTIDE SEQUENCE</scope>
    <source>
        <strain evidence="3">London</strain>
    </source>
</reference>
<keyword evidence="3" id="KW-1185">Reference proteome</keyword>
<dbReference type="HOGENOM" id="CLU_1919729_0_0_1"/>
<proteinExistence type="predicted"/>
<dbReference type="EnsemblMetazoa" id="tetur24g01540.1">
    <property type="protein sequence ID" value="tetur24g01540.1"/>
    <property type="gene ID" value="tetur24g01540"/>
</dbReference>
<dbReference type="EMBL" id="CAEY01000644">
    <property type="status" value="NOT_ANNOTATED_CDS"/>
    <property type="molecule type" value="Genomic_DNA"/>
</dbReference>
<dbReference type="AlphaFoldDB" id="T1KWG3"/>
<accession>T1KWG3</accession>
<feature type="compositionally biased region" description="Basic and acidic residues" evidence="1">
    <location>
        <begin position="56"/>
        <end position="71"/>
    </location>
</feature>
<feature type="region of interest" description="Disordered" evidence="1">
    <location>
        <begin position="46"/>
        <end position="76"/>
    </location>
</feature>
<name>T1KWG3_TETUR</name>
<reference evidence="2" key="2">
    <citation type="submission" date="2015-06" db="UniProtKB">
        <authorList>
            <consortium name="EnsemblMetazoa"/>
        </authorList>
    </citation>
    <scope>IDENTIFICATION</scope>
</reference>
<evidence type="ECO:0000313" key="2">
    <source>
        <dbReference type="EnsemblMetazoa" id="tetur24g01540.1"/>
    </source>
</evidence>
<dbReference type="Proteomes" id="UP000015104">
    <property type="component" value="Unassembled WGS sequence"/>
</dbReference>
<protein>
    <submittedName>
        <fullName evidence="2">Uncharacterized protein</fullName>
    </submittedName>
</protein>
<evidence type="ECO:0000256" key="1">
    <source>
        <dbReference type="SAM" id="MobiDB-lite"/>
    </source>
</evidence>
<organism evidence="2 3">
    <name type="scientific">Tetranychus urticae</name>
    <name type="common">Two-spotted spider mite</name>
    <dbReference type="NCBI Taxonomy" id="32264"/>
    <lineage>
        <taxon>Eukaryota</taxon>
        <taxon>Metazoa</taxon>
        <taxon>Ecdysozoa</taxon>
        <taxon>Arthropoda</taxon>
        <taxon>Chelicerata</taxon>
        <taxon>Arachnida</taxon>
        <taxon>Acari</taxon>
        <taxon>Acariformes</taxon>
        <taxon>Trombidiformes</taxon>
        <taxon>Prostigmata</taxon>
        <taxon>Eleutherengona</taxon>
        <taxon>Raphignathae</taxon>
        <taxon>Tetranychoidea</taxon>
        <taxon>Tetranychidae</taxon>
        <taxon>Tetranychus</taxon>
    </lineage>
</organism>
<sequence>MIIPPTLINLNGKGKVKQWPKYKVPKEKVPNYSLFGPYRSSINHPKSGHYFGQPRDNSHSHDYFDRERTPEEIESSETHPVYMANAYIAEWVSRFNRLEYDYARKPDQERPTLDATTCASLFALVWLTRDKN</sequence>